<dbReference type="PANTHER" id="PTHR43284:SF1">
    <property type="entry name" value="ASPARAGINE SYNTHETASE"/>
    <property type="match status" value="1"/>
</dbReference>
<dbReference type="RefSeq" id="WP_017434854.1">
    <property type="nucleotide sequence ID" value="NZ_AP025623.1"/>
</dbReference>
<name>A0A150LGM9_9BACL</name>
<dbReference type="InterPro" id="IPR001962">
    <property type="entry name" value="Asn_synthase"/>
</dbReference>
<evidence type="ECO:0000313" key="14">
    <source>
        <dbReference type="Proteomes" id="UP000075455"/>
    </source>
</evidence>
<dbReference type="EC" id="6.3.5.4" evidence="3"/>
<dbReference type="Proteomes" id="UP000075455">
    <property type="component" value="Unassembled WGS sequence"/>
</dbReference>
<evidence type="ECO:0000256" key="2">
    <source>
        <dbReference type="ARBA" id="ARBA00005752"/>
    </source>
</evidence>
<dbReference type="InterPro" id="IPR033738">
    <property type="entry name" value="AsnB_N"/>
</dbReference>
<evidence type="ECO:0000256" key="11">
    <source>
        <dbReference type="PIRSR" id="PIRSR001589-3"/>
    </source>
</evidence>
<dbReference type="Pfam" id="PF13537">
    <property type="entry name" value="GATase_7"/>
    <property type="match status" value="1"/>
</dbReference>
<dbReference type="PATRIC" id="fig|81408.3.peg.146"/>
<keyword evidence="5 10" id="KW-0067">ATP-binding</keyword>
<dbReference type="InterPro" id="IPR014729">
    <property type="entry name" value="Rossmann-like_a/b/a_fold"/>
</dbReference>
<dbReference type="GO" id="GO:0004066">
    <property type="term" value="F:asparagine synthase (glutamine-hydrolyzing) activity"/>
    <property type="evidence" value="ECO:0007669"/>
    <property type="project" value="UniProtKB-EC"/>
</dbReference>
<evidence type="ECO:0000256" key="1">
    <source>
        <dbReference type="ARBA" id="ARBA00005187"/>
    </source>
</evidence>
<feature type="binding site" evidence="10">
    <location>
        <position position="293"/>
    </location>
    <ligand>
        <name>ATP</name>
        <dbReference type="ChEBI" id="CHEBI:30616"/>
    </ligand>
</feature>
<protein>
    <recommendedName>
        <fullName evidence="3">asparagine synthase (glutamine-hydrolyzing)</fullName>
        <ecNumber evidence="3">6.3.5.4</ecNumber>
    </recommendedName>
</protein>
<sequence>MCGIAGWVDWSRDLSDQQPILKKMTDAIAHRGPDAEGFWTSKQAAFGHRRLIVIDPEGGLQPMVYKDGDYTIALTYNGEIYNYQELRKELEEKGHVFRTKSDTEVLLHAYLEWQEDCIEHFNGIFAFGIWDERRCQLMLGRDHLGVKPLFFTQRGSAILFGSELKVLLSHPLVKAEIDREGLAEVFSLGPIRTPGHGVFKDIKEVRASHYITFTPNKVNVKRYWTLESKEHLDDVNTTVETIRSILEDTVKRQLIADVPVVSMLSGGLDSSGLTALAAKEFAKNGKTLHTYSIDFVNNERDFEQDFLRRDLDEPWVKRVAEYIGTHHHTVVFSADQLVENLLVPMRARDLPGIGELETSLYLLFKEMKKDATVALSGESADEVFSGYPWFHQEQFLNADVFPWLVNMNFMLDILSEDLKAKIQPEQYQKQRFQEAVSEVPFLDGENSLQAKQRQMSYMFITRFLPFMLDRKDRASMMTGFEVRVPFCDYRLVEYLWNVPFELKSIDNIEKGILRRAFQHVLPDDVRNRRKSAYPSTKDAAYLQGISNWMLDVLNDSNSPILPLIDVDRVRAIAEGKDEVISGTKARSLLDYLLQINSWLQEYHIHIRL</sequence>
<evidence type="ECO:0000256" key="5">
    <source>
        <dbReference type="ARBA" id="ARBA00022840"/>
    </source>
</evidence>
<comment type="caution">
    <text evidence="13">The sequence shown here is derived from an EMBL/GenBank/DDBJ whole genome shotgun (WGS) entry which is preliminary data.</text>
</comment>
<comment type="similarity">
    <text evidence="2">Belongs to the asparagine synthetase family.</text>
</comment>
<dbReference type="Gene3D" id="3.60.20.10">
    <property type="entry name" value="Glutamine Phosphoribosylpyrophosphate, subunit 1, domain 1"/>
    <property type="match status" value="1"/>
</dbReference>
<evidence type="ECO:0000256" key="6">
    <source>
        <dbReference type="ARBA" id="ARBA00022888"/>
    </source>
</evidence>
<dbReference type="NCBIfam" id="TIGR01536">
    <property type="entry name" value="asn_synth_AEB"/>
    <property type="match status" value="1"/>
</dbReference>
<keyword evidence="7 9" id="KW-0315">Glutamine amidotransferase</keyword>
<keyword evidence="9" id="KW-0028">Amino-acid biosynthesis</keyword>
<organism evidence="13 14">
    <name type="scientific">Saccharococcus caldoxylosilyticus</name>
    <dbReference type="NCBI Taxonomy" id="81408"/>
    <lineage>
        <taxon>Bacteria</taxon>
        <taxon>Bacillati</taxon>
        <taxon>Bacillota</taxon>
        <taxon>Bacilli</taxon>
        <taxon>Bacillales</taxon>
        <taxon>Anoxybacillaceae</taxon>
        <taxon>Saccharococcus</taxon>
    </lineage>
</organism>
<dbReference type="STRING" id="81408.B4119_4214"/>
<dbReference type="GO" id="GO:0006529">
    <property type="term" value="P:asparagine biosynthetic process"/>
    <property type="evidence" value="ECO:0007669"/>
    <property type="project" value="UniProtKB-KW"/>
</dbReference>
<feature type="binding site" evidence="10">
    <location>
        <position position="102"/>
    </location>
    <ligand>
        <name>L-glutamine</name>
        <dbReference type="ChEBI" id="CHEBI:58359"/>
    </ligand>
</feature>
<accession>A0A150LGM9</accession>
<dbReference type="Gene3D" id="3.40.50.620">
    <property type="entry name" value="HUPs"/>
    <property type="match status" value="1"/>
</dbReference>
<evidence type="ECO:0000256" key="3">
    <source>
        <dbReference type="ARBA" id="ARBA00012737"/>
    </source>
</evidence>
<evidence type="ECO:0000256" key="7">
    <source>
        <dbReference type="ARBA" id="ARBA00022962"/>
    </source>
</evidence>
<feature type="site" description="Important for beta-aspartyl-AMP intermediate formation" evidence="11">
    <location>
        <position position="378"/>
    </location>
</feature>
<feature type="binding site" evidence="10">
    <location>
        <begin position="376"/>
        <end position="377"/>
    </location>
    <ligand>
        <name>ATP</name>
        <dbReference type="ChEBI" id="CHEBI:30616"/>
    </ligand>
</feature>
<dbReference type="PIRSF" id="PIRSF001589">
    <property type="entry name" value="Asn_synthetase_glu-h"/>
    <property type="match status" value="1"/>
</dbReference>
<gene>
    <name evidence="13" type="ORF">B4119_4214</name>
</gene>
<evidence type="ECO:0000313" key="13">
    <source>
        <dbReference type="EMBL" id="KYD11106.1"/>
    </source>
</evidence>
<proteinExistence type="inferred from homology"/>
<dbReference type="CDD" id="cd01991">
    <property type="entry name" value="Asn_synthase_B_C"/>
    <property type="match status" value="1"/>
</dbReference>
<dbReference type="InterPro" id="IPR006426">
    <property type="entry name" value="Asn_synth_AEB"/>
</dbReference>
<keyword evidence="6 9" id="KW-0061">Asparagine biosynthesis</keyword>
<keyword evidence="13" id="KW-0436">Ligase</keyword>
<dbReference type="InterPro" id="IPR051786">
    <property type="entry name" value="ASN_synthetase/amidase"/>
</dbReference>
<dbReference type="PANTHER" id="PTHR43284">
    <property type="entry name" value="ASPARAGINE SYNTHETASE (GLUTAMINE-HYDROLYZING)"/>
    <property type="match status" value="1"/>
</dbReference>
<evidence type="ECO:0000256" key="9">
    <source>
        <dbReference type="PIRSR" id="PIRSR001589-1"/>
    </source>
</evidence>
<dbReference type="AlphaFoldDB" id="A0A150LGM9"/>
<dbReference type="SUPFAM" id="SSF56235">
    <property type="entry name" value="N-terminal nucleophile aminohydrolases (Ntn hydrolases)"/>
    <property type="match status" value="1"/>
</dbReference>
<evidence type="ECO:0000256" key="4">
    <source>
        <dbReference type="ARBA" id="ARBA00022741"/>
    </source>
</evidence>
<dbReference type="GO" id="GO:0005524">
    <property type="term" value="F:ATP binding"/>
    <property type="evidence" value="ECO:0007669"/>
    <property type="project" value="UniProtKB-KW"/>
</dbReference>
<dbReference type="Pfam" id="PF00733">
    <property type="entry name" value="Asn_synthase"/>
    <property type="match status" value="1"/>
</dbReference>
<dbReference type="SUPFAM" id="SSF52402">
    <property type="entry name" value="Adenine nucleotide alpha hydrolases-like"/>
    <property type="match status" value="1"/>
</dbReference>
<keyword evidence="4 10" id="KW-0547">Nucleotide-binding</keyword>
<evidence type="ECO:0000256" key="10">
    <source>
        <dbReference type="PIRSR" id="PIRSR001589-2"/>
    </source>
</evidence>
<dbReference type="InterPro" id="IPR017932">
    <property type="entry name" value="GATase_2_dom"/>
</dbReference>
<dbReference type="GeneID" id="301193517"/>
<reference evidence="13 14" key="1">
    <citation type="submission" date="2016-01" db="EMBL/GenBank/DDBJ databases">
        <title>Draft Genome Sequences of Seven Thermophilic Sporeformers Isolated from Foods.</title>
        <authorList>
            <person name="Berendsen E.M."/>
            <person name="Wells-Bennik M.H."/>
            <person name="Krawcyk A.O."/>
            <person name="De Jong A."/>
            <person name="Holsappel S."/>
            <person name="Eijlander R.T."/>
            <person name="Kuipers O.P."/>
        </authorList>
    </citation>
    <scope>NUCLEOTIDE SEQUENCE [LARGE SCALE GENOMIC DNA]</scope>
    <source>
        <strain evidence="13 14">B4119</strain>
    </source>
</reference>
<dbReference type="eggNOG" id="COG0367">
    <property type="taxonomic scope" value="Bacteria"/>
</dbReference>
<comment type="catalytic activity">
    <reaction evidence="8">
        <text>L-aspartate + L-glutamine + ATP + H2O = L-asparagine + L-glutamate + AMP + diphosphate + H(+)</text>
        <dbReference type="Rhea" id="RHEA:12228"/>
        <dbReference type="ChEBI" id="CHEBI:15377"/>
        <dbReference type="ChEBI" id="CHEBI:15378"/>
        <dbReference type="ChEBI" id="CHEBI:29985"/>
        <dbReference type="ChEBI" id="CHEBI:29991"/>
        <dbReference type="ChEBI" id="CHEBI:30616"/>
        <dbReference type="ChEBI" id="CHEBI:33019"/>
        <dbReference type="ChEBI" id="CHEBI:58048"/>
        <dbReference type="ChEBI" id="CHEBI:58359"/>
        <dbReference type="ChEBI" id="CHEBI:456215"/>
        <dbReference type="EC" id="6.3.5.4"/>
    </reaction>
</comment>
<dbReference type="EMBL" id="LQYS01000081">
    <property type="protein sequence ID" value="KYD11106.1"/>
    <property type="molecule type" value="Genomic_DNA"/>
</dbReference>
<evidence type="ECO:0000256" key="8">
    <source>
        <dbReference type="ARBA" id="ARBA00048741"/>
    </source>
</evidence>
<feature type="domain" description="Glutamine amidotransferase type-2" evidence="12">
    <location>
        <begin position="2"/>
        <end position="216"/>
    </location>
</feature>
<comment type="pathway">
    <text evidence="1">Amino-acid biosynthesis; L-asparagine biosynthesis; L-asparagine from L-aspartate (L-Gln route): step 1/1.</text>
</comment>
<dbReference type="InterPro" id="IPR029055">
    <property type="entry name" value="Ntn_hydrolases_N"/>
</dbReference>
<evidence type="ECO:0000259" key="12">
    <source>
        <dbReference type="PROSITE" id="PS51278"/>
    </source>
</evidence>
<feature type="active site" description="For GATase activity" evidence="9">
    <location>
        <position position="2"/>
    </location>
</feature>
<dbReference type="CDD" id="cd00712">
    <property type="entry name" value="AsnB"/>
    <property type="match status" value="1"/>
</dbReference>
<dbReference type="PROSITE" id="PS51278">
    <property type="entry name" value="GATASE_TYPE_2"/>
    <property type="match status" value="1"/>
</dbReference>